<evidence type="ECO:0000256" key="2">
    <source>
        <dbReference type="ARBA" id="ARBA00022630"/>
    </source>
</evidence>
<dbReference type="SUPFAM" id="SSF52507">
    <property type="entry name" value="Homo-oligomeric flavin-containing Cys decarboxylases, HFCD"/>
    <property type="match status" value="1"/>
</dbReference>
<feature type="non-terminal residue" evidence="6">
    <location>
        <position position="131"/>
    </location>
</feature>
<evidence type="ECO:0000313" key="6">
    <source>
        <dbReference type="EMBL" id="GAI67735.1"/>
    </source>
</evidence>
<dbReference type="InterPro" id="IPR004507">
    <property type="entry name" value="UbiX-like"/>
</dbReference>
<dbReference type="EMBL" id="BARW01004899">
    <property type="protein sequence ID" value="GAI67735.1"/>
    <property type="molecule type" value="Genomic_DNA"/>
</dbReference>
<dbReference type="Pfam" id="PF02441">
    <property type="entry name" value="Flavoprotein"/>
    <property type="match status" value="1"/>
</dbReference>
<keyword evidence="4" id="KW-0808">Transferase</keyword>
<reference evidence="6" key="1">
    <citation type="journal article" date="2014" name="Front. Microbiol.">
        <title>High frequency of phylogenetically diverse reductive dehalogenase-homologous genes in deep subseafloor sedimentary metagenomes.</title>
        <authorList>
            <person name="Kawai M."/>
            <person name="Futagami T."/>
            <person name="Toyoda A."/>
            <person name="Takaki Y."/>
            <person name="Nishi S."/>
            <person name="Hori S."/>
            <person name="Arai W."/>
            <person name="Tsubouchi T."/>
            <person name="Morono Y."/>
            <person name="Uchiyama I."/>
            <person name="Ito T."/>
            <person name="Fujiyama A."/>
            <person name="Inagaki F."/>
            <person name="Takami H."/>
        </authorList>
    </citation>
    <scope>NUCLEOTIDE SEQUENCE</scope>
    <source>
        <strain evidence="6">Expedition CK06-06</strain>
    </source>
</reference>
<proteinExistence type="predicted"/>
<dbReference type="InterPro" id="IPR036551">
    <property type="entry name" value="Flavin_trans-like"/>
</dbReference>
<protein>
    <recommendedName>
        <fullName evidence="5">Flavoprotein domain-containing protein</fullName>
    </recommendedName>
</protein>
<dbReference type="NCBIfam" id="TIGR00421">
    <property type="entry name" value="ubiX_pad"/>
    <property type="match status" value="1"/>
</dbReference>
<keyword evidence="2" id="KW-0285">Flavoprotein</keyword>
<organism evidence="6">
    <name type="scientific">marine sediment metagenome</name>
    <dbReference type="NCBI Taxonomy" id="412755"/>
    <lineage>
        <taxon>unclassified sequences</taxon>
        <taxon>metagenomes</taxon>
        <taxon>ecological metagenomes</taxon>
    </lineage>
</organism>
<comment type="caution">
    <text evidence="6">The sequence shown here is derived from an EMBL/GenBank/DDBJ whole genome shotgun (WGS) entry which is preliminary data.</text>
</comment>
<feature type="domain" description="Flavoprotein" evidence="5">
    <location>
        <begin position="7"/>
        <end position="130"/>
    </location>
</feature>
<evidence type="ECO:0000256" key="1">
    <source>
        <dbReference type="ARBA" id="ARBA00022602"/>
    </source>
</evidence>
<evidence type="ECO:0000259" key="5">
    <source>
        <dbReference type="Pfam" id="PF02441"/>
    </source>
</evidence>
<evidence type="ECO:0000256" key="3">
    <source>
        <dbReference type="ARBA" id="ARBA00022643"/>
    </source>
</evidence>
<accession>X1RX18</accession>
<sequence>MVKNLVLLICITGASGANLAIILLQQLKKKEVETELIISKVAEKIIDIETDFKLNDIIDLSTKYYDVNDLTANPASGSYKIDAMVIIPCSMKTLASIANGYADNLITRAADVTIKERRKLILVVRETPFSA</sequence>
<name>X1RX18_9ZZZZ</name>
<dbReference type="GO" id="GO:0004659">
    <property type="term" value="F:prenyltransferase activity"/>
    <property type="evidence" value="ECO:0007669"/>
    <property type="project" value="UniProtKB-KW"/>
</dbReference>
<gene>
    <name evidence="6" type="ORF">S12H4_11091</name>
</gene>
<keyword evidence="3" id="KW-0288">FMN</keyword>
<evidence type="ECO:0000256" key="4">
    <source>
        <dbReference type="ARBA" id="ARBA00022679"/>
    </source>
</evidence>
<keyword evidence="1" id="KW-0637">Prenyltransferase</keyword>
<dbReference type="InterPro" id="IPR003382">
    <property type="entry name" value="Flavoprotein"/>
</dbReference>
<dbReference type="Gene3D" id="3.40.50.1950">
    <property type="entry name" value="Flavin prenyltransferase-like"/>
    <property type="match status" value="1"/>
</dbReference>
<dbReference type="AlphaFoldDB" id="X1RX18"/>